<evidence type="ECO:0000313" key="2">
    <source>
        <dbReference type="Proteomes" id="UP001550739"/>
    </source>
</evidence>
<dbReference type="Proteomes" id="UP001550739">
    <property type="component" value="Unassembled WGS sequence"/>
</dbReference>
<reference evidence="1 2" key="1">
    <citation type="submission" date="2024-06" db="EMBL/GenBank/DDBJ databases">
        <title>The Natural Products Discovery Center: Release of the First 8490 Sequenced Strains for Exploring Actinobacteria Biosynthetic Diversity.</title>
        <authorList>
            <person name="Kalkreuter E."/>
            <person name="Kautsar S.A."/>
            <person name="Yang D."/>
            <person name="Bader C.D."/>
            <person name="Teijaro C.N."/>
            <person name="Fluegel L."/>
            <person name="Davis C.M."/>
            <person name="Simpson J.R."/>
            <person name="Lauterbach L."/>
            <person name="Steele A.D."/>
            <person name="Gui C."/>
            <person name="Meng S."/>
            <person name="Li G."/>
            <person name="Viehrig K."/>
            <person name="Ye F."/>
            <person name="Su P."/>
            <person name="Kiefer A.F."/>
            <person name="Nichols A."/>
            <person name="Cepeda A.J."/>
            <person name="Yan W."/>
            <person name="Fan B."/>
            <person name="Jiang Y."/>
            <person name="Adhikari A."/>
            <person name="Zheng C.-J."/>
            <person name="Schuster L."/>
            <person name="Cowan T.M."/>
            <person name="Smanski M.J."/>
            <person name="Chevrette M.G."/>
            <person name="De Carvalho L.P.S."/>
            <person name="Shen B."/>
        </authorList>
    </citation>
    <scope>NUCLEOTIDE SEQUENCE [LARGE SCALE GENOMIC DNA]</scope>
    <source>
        <strain evidence="1 2">NPDC033843</strain>
    </source>
</reference>
<dbReference type="EMBL" id="JBEZVE010000012">
    <property type="protein sequence ID" value="MEU3783397.1"/>
    <property type="molecule type" value="Genomic_DNA"/>
</dbReference>
<proteinExistence type="predicted"/>
<sequence>MDAATVPQMRITGANTLELSGQISVPDHKVRDEDVVALLPDDYRPAVQRRAPLASDAERRTPHLELRPDGRLLVRLSSGASAKATFLSLDGVTCRLDSVELP</sequence>
<comment type="caution">
    <text evidence="1">The sequence shown here is derived from an EMBL/GenBank/DDBJ whole genome shotgun (WGS) entry which is preliminary data.</text>
</comment>
<keyword evidence="2" id="KW-1185">Reference proteome</keyword>
<gene>
    <name evidence="1" type="ORF">AB0E89_23095</name>
</gene>
<dbReference type="RefSeq" id="WP_361704549.1">
    <property type="nucleotide sequence ID" value="NZ_JBEZVE010000012.1"/>
</dbReference>
<evidence type="ECO:0000313" key="1">
    <source>
        <dbReference type="EMBL" id="MEU3783397.1"/>
    </source>
</evidence>
<protein>
    <submittedName>
        <fullName evidence="1">Uncharacterized protein</fullName>
    </submittedName>
</protein>
<accession>A0ABV2ZLG5</accession>
<organism evidence="1 2">
    <name type="scientific">Streptomyces sp. 900129855</name>
    <dbReference type="NCBI Taxonomy" id="3155129"/>
    <lineage>
        <taxon>Bacteria</taxon>
        <taxon>Bacillati</taxon>
        <taxon>Actinomycetota</taxon>
        <taxon>Actinomycetes</taxon>
        <taxon>Kitasatosporales</taxon>
        <taxon>Streptomycetaceae</taxon>
        <taxon>Streptomyces</taxon>
    </lineage>
</organism>
<name>A0ABV2ZLG5_9ACTN</name>